<reference evidence="1 2" key="1">
    <citation type="submission" date="2019-02" db="EMBL/GenBank/DDBJ databases">
        <title>Prokaryotic population dynamics and viral predation in marine succession experiment using metagenomics: the confinement effect.</title>
        <authorList>
            <person name="Haro-Moreno J.M."/>
            <person name="Rodriguez-Valera F."/>
            <person name="Lopez-Perez M."/>
        </authorList>
    </citation>
    <scope>NUCLEOTIDE SEQUENCE [LARGE SCALE GENOMIC DNA]</scope>
    <source>
        <strain evidence="1">MED-G158</strain>
    </source>
</reference>
<accession>A0A520S6L2</accession>
<dbReference type="Proteomes" id="UP000320404">
    <property type="component" value="Unassembled WGS sequence"/>
</dbReference>
<sequence>MGAIAEFLGAIAVLITLLYLARQIRQNRDSVESASAETVLSNISSELQNAASSSQVSNVILSGSENIEQLTEKERGQFLFWFYSYFRILEQGYHHYLNKNFTSSIWEGHARHAQTLLSNPGVMKYWELRREVFSPEFQEYIDSLASRETETLSSISAVRKMGEQDS</sequence>
<proteinExistence type="predicted"/>
<protein>
    <recommendedName>
        <fullName evidence="3">DUF4760 domain-containing protein</fullName>
    </recommendedName>
</protein>
<comment type="caution">
    <text evidence="1">The sequence shown here is derived from an EMBL/GenBank/DDBJ whole genome shotgun (WGS) entry which is preliminary data.</text>
</comment>
<organism evidence="1 2">
    <name type="scientific">OM182 bacterium</name>
    <dbReference type="NCBI Taxonomy" id="2510334"/>
    <lineage>
        <taxon>Bacteria</taxon>
        <taxon>Pseudomonadati</taxon>
        <taxon>Pseudomonadota</taxon>
        <taxon>Gammaproteobacteria</taxon>
        <taxon>OMG group</taxon>
        <taxon>OM182 clade</taxon>
    </lineage>
</organism>
<evidence type="ECO:0000313" key="2">
    <source>
        <dbReference type="Proteomes" id="UP000320404"/>
    </source>
</evidence>
<gene>
    <name evidence="1" type="ORF">EVA69_00935</name>
</gene>
<dbReference type="EMBL" id="SHAH01000006">
    <property type="protein sequence ID" value="RZO78084.1"/>
    <property type="molecule type" value="Genomic_DNA"/>
</dbReference>
<name>A0A520S6L2_9GAMM</name>
<evidence type="ECO:0000313" key="1">
    <source>
        <dbReference type="EMBL" id="RZO78084.1"/>
    </source>
</evidence>
<evidence type="ECO:0008006" key="3">
    <source>
        <dbReference type="Google" id="ProtNLM"/>
    </source>
</evidence>
<dbReference type="AlphaFoldDB" id="A0A520S6L2"/>